<reference evidence="2" key="1">
    <citation type="submission" date="2015-12" db="EMBL/GenBank/DDBJ databases">
        <authorList>
            <person name="Zhang G."/>
            <person name="Stingl U."/>
        </authorList>
    </citation>
    <scope>NUCLEOTIDE SEQUENCE [LARGE SCALE GENOMIC DNA]</scope>
    <source>
        <strain evidence="2">ZGT108</strain>
    </source>
</reference>
<evidence type="ECO:0000313" key="2">
    <source>
        <dbReference type="Proteomes" id="UP000053690"/>
    </source>
</evidence>
<dbReference type="AlphaFoldDB" id="A0A0X3TVA1"/>
<name>A0A0X3TVA1_9RHOB</name>
<dbReference type="InterPro" id="IPR036679">
    <property type="entry name" value="FlgN-like_sf"/>
</dbReference>
<accession>A0A0X3TVA1</accession>
<dbReference type="GO" id="GO:0044780">
    <property type="term" value="P:bacterial-type flagellum assembly"/>
    <property type="evidence" value="ECO:0007669"/>
    <property type="project" value="InterPro"/>
</dbReference>
<keyword evidence="1" id="KW-0282">Flagellum</keyword>
<evidence type="ECO:0000313" key="1">
    <source>
        <dbReference type="EMBL" id="KUJ78991.1"/>
    </source>
</evidence>
<dbReference type="STRING" id="1685378.AVO44_11445"/>
<dbReference type="EMBL" id="LQBP01000005">
    <property type="protein sequence ID" value="KUJ78991.1"/>
    <property type="molecule type" value="Genomic_DNA"/>
</dbReference>
<protein>
    <submittedName>
        <fullName evidence="1">Flagellar biosynthesis protein FlgN</fullName>
    </submittedName>
</protein>
<sequence>MPTNTDTDLIRSLEDVLDLERTALVDGDLNRLNQVVPEKEKLIDTINELQVFESAELIRLQKKVERNQLLLNSAAEGIRAVADRMAELRRVRQEFTTYGADGQRNGFAVRRNPKLEKRA</sequence>
<gene>
    <name evidence="1" type="ORF">AVO44_11445</name>
</gene>
<dbReference type="SUPFAM" id="SSF140566">
    <property type="entry name" value="FlgN-like"/>
    <property type="match status" value="1"/>
</dbReference>
<organism evidence="1 2">
    <name type="scientific">Ruegeria profundi</name>
    <dbReference type="NCBI Taxonomy" id="1685378"/>
    <lineage>
        <taxon>Bacteria</taxon>
        <taxon>Pseudomonadati</taxon>
        <taxon>Pseudomonadota</taxon>
        <taxon>Alphaproteobacteria</taxon>
        <taxon>Rhodobacterales</taxon>
        <taxon>Roseobacteraceae</taxon>
        <taxon>Ruegeria</taxon>
    </lineage>
</organism>
<dbReference type="OrthoDB" id="7862860at2"/>
<comment type="caution">
    <text evidence="1">The sequence shown here is derived from an EMBL/GenBank/DDBJ whole genome shotgun (WGS) entry which is preliminary data.</text>
</comment>
<dbReference type="RefSeq" id="WP_068336970.1">
    <property type="nucleotide sequence ID" value="NZ_JAIUZS010000005.1"/>
</dbReference>
<dbReference type="Gene3D" id="1.20.58.300">
    <property type="entry name" value="FlgN-like"/>
    <property type="match status" value="1"/>
</dbReference>
<dbReference type="Proteomes" id="UP000053690">
    <property type="component" value="Unassembled WGS sequence"/>
</dbReference>
<proteinExistence type="predicted"/>
<keyword evidence="1" id="KW-0966">Cell projection</keyword>
<keyword evidence="1" id="KW-0969">Cilium</keyword>
<keyword evidence="2" id="KW-1185">Reference proteome</keyword>